<evidence type="ECO:0000256" key="1">
    <source>
        <dbReference type="ARBA" id="ARBA00009249"/>
    </source>
</evidence>
<dbReference type="Pfam" id="PF01597">
    <property type="entry name" value="GCV_H"/>
    <property type="match status" value="1"/>
</dbReference>
<evidence type="ECO:0000313" key="6">
    <source>
        <dbReference type="EMBL" id="NIR75313.1"/>
    </source>
</evidence>
<dbReference type="CDD" id="cd06848">
    <property type="entry name" value="GCS_H"/>
    <property type="match status" value="1"/>
</dbReference>
<dbReference type="NCBIfam" id="NF002270">
    <property type="entry name" value="PRK01202.1"/>
    <property type="match status" value="1"/>
</dbReference>
<comment type="caution">
    <text evidence="6">The sequence shown here is derived from an EMBL/GenBank/DDBJ whole genome shotgun (WGS) entry which is preliminary data.</text>
</comment>
<protein>
    <recommendedName>
        <fullName evidence="3">Glycine cleavage system H protein</fullName>
    </recommendedName>
</protein>
<sequence length="130" mass="14198">MAEANVPKELLYTEEHEWVEKTGDDEIKVGITDYAQGELSDVVFVELPDVGASFSRMEAFGTIEAVKAVSELYSPAAGEVTEVNDKLADDPAAVNRDPYGDGWMIKLKLQDPSELDSLLSPEGYSELIAD</sequence>
<dbReference type="InterPro" id="IPR000089">
    <property type="entry name" value="Biotin_lipoyl"/>
</dbReference>
<dbReference type="InterPro" id="IPR002930">
    <property type="entry name" value="GCV_H"/>
</dbReference>
<dbReference type="Gene3D" id="2.40.50.100">
    <property type="match status" value="1"/>
</dbReference>
<gene>
    <name evidence="3 6" type="primary">gcvH</name>
    <name evidence="6" type="ORF">GWO12_09415</name>
</gene>
<dbReference type="AlphaFoldDB" id="A0AAE4Z949"/>
<dbReference type="Proteomes" id="UP000702544">
    <property type="component" value="Unassembled WGS sequence"/>
</dbReference>
<dbReference type="EMBL" id="JAACAK010000070">
    <property type="protein sequence ID" value="NIR75313.1"/>
    <property type="molecule type" value="Genomic_DNA"/>
</dbReference>
<dbReference type="GO" id="GO:0005960">
    <property type="term" value="C:glycine cleavage complex"/>
    <property type="evidence" value="ECO:0007669"/>
    <property type="project" value="InterPro"/>
</dbReference>
<proteinExistence type="inferred from homology"/>
<evidence type="ECO:0000256" key="2">
    <source>
        <dbReference type="ARBA" id="ARBA00022823"/>
    </source>
</evidence>
<dbReference type="PROSITE" id="PS50968">
    <property type="entry name" value="BIOTINYL_LIPOYL"/>
    <property type="match status" value="1"/>
</dbReference>
<reference evidence="6 7" key="1">
    <citation type="submission" date="2020-01" db="EMBL/GenBank/DDBJ databases">
        <title>Genomes assembled from Gulf of Kutch pelagic sediment metagenomes.</title>
        <authorList>
            <person name="Chandrashekar M."/>
            <person name="Mahajan M.S."/>
            <person name="Dave K.J."/>
            <person name="Vatsa P."/>
            <person name="Nathani N.M."/>
        </authorList>
    </citation>
    <scope>NUCLEOTIDE SEQUENCE [LARGE SCALE GENOMIC DNA]</scope>
    <source>
        <strain evidence="6">KS3-K002</strain>
    </source>
</reference>
<dbReference type="InterPro" id="IPR033753">
    <property type="entry name" value="GCV_H/Fam206"/>
</dbReference>
<comment type="similarity">
    <text evidence="1 3">Belongs to the GcvH family.</text>
</comment>
<dbReference type="HAMAP" id="MF_00272">
    <property type="entry name" value="GcvH"/>
    <property type="match status" value="1"/>
</dbReference>
<dbReference type="GO" id="GO:0019464">
    <property type="term" value="P:glycine decarboxylation via glycine cleavage system"/>
    <property type="evidence" value="ECO:0007669"/>
    <property type="project" value="UniProtKB-UniRule"/>
</dbReference>
<accession>A0AAE4Z949</accession>
<evidence type="ECO:0000256" key="3">
    <source>
        <dbReference type="HAMAP-Rule" id="MF_00272"/>
    </source>
</evidence>
<dbReference type="SUPFAM" id="SSF51230">
    <property type="entry name" value="Single hybrid motif"/>
    <property type="match status" value="1"/>
</dbReference>
<dbReference type="NCBIfam" id="TIGR00527">
    <property type="entry name" value="gcvH"/>
    <property type="match status" value="1"/>
</dbReference>
<feature type="domain" description="Lipoyl-binding" evidence="5">
    <location>
        <begin position="26"/>
        <end position="108"/>
    </location>
</feature>
<evidence type="ECO:0000256" key="4">
    <source>
        <dbReference type="PIRSR" id="PIRSR617453-50"/>
    </source>
</evidence>
<comment type="function">
    <text evidence="3">The glycine cleavage system catalyzes the degradation of glycine. The H protein shuttles the methylamine group of glycine from the P protein to the T protein.</text>
</comment>
<dbReference type="PANTHER" id="PTHR11715:SF3">
    <property type="entry name" value="GLYCINE CLEAVAGE SYSTEM H PROTEIN-RELATED"/>
    <property type="match status" value="1"/>
</dbReference>
<evidence type="ECO:0000259" key="5">
    <source>
        <dbReference type="PROSITE" id="PS50968"/>
    </source>
</evidence>
<dbReference type="InterPro" id="IPR017453">
    <property type="entry name" value="GCV_H_sub"/>
</dbReference>
<comment type="cofactor">
    <cofactor evidence="3">
        <name>(R)-lipoate</name>
        <dbReference type="ChEBI" id="CHEBI:83088"/>
    </cofactor>
    <text evidence="3">Binds 1 lipoyl cofactor covalently.</text>
</comment>
<dbReference type="GO" id="GO:0009249">
    <property type="term" value="P:protein lipoylation"/>
    <property type="evidence" value="ECO:0007669"/>
    <property type="project" value="TreeGrafter"/>
</dbReference>
<name>A0AAE4Z949_9BACT</name>
<organism evidence="6 7">
    <name type="scientific">Candidatus Kutchimonas denitrificans</name>
    <dbReference type="NCBI Taxonomy" id="3056748"/>
    <lineage>
        <taxon>Bacteria</taxon>
        <taxon>Pseudomonadati</taxon>
        <taxon>Gemmatimonadota</taxon>
        <taxon>Gemmatimonadia</taxon>
        <taxon>Candidatus Palauibacterales</taxon>
        <taxon>Candidatus Palauibacteraceae</taxon>
        <taxon>Candidatus Kutchimonas</taxon>
    </lineage>
</organism>
<comment type="subunit">
    <text evidence="3">The glycine cleavage system is composed of four proteins: P, T, L and H.</text>
</comment>
<dbReference type="PROSITE" id="PS00189">
    <property type="entry name" value="LIPOYL"/>
    <property type="match status" value="1"/>
</dbReference>
<dbReference type="PANTHER" id="PTHR11715">
    <property type="entry name" value="GLYCINE CLEAVAGE SYSTEM H PROTEIN"/>
    <property type="match status" value="1"/>
</dbReference>
<dbReference type="InterPro" id="IPR011053">
    <property type="entry name" value="Single_hybrid_motif"/>
</dbReference>
<keyword evidence="2 3" id="KW-0450">Lipoyl</keyword>
<dbReference type="InterPro" id="IPR003016">
    <property type="entry name" value="2-oxoA_DH_lipoyl-BS"/>
</dbReference>
<dbReference type="GO" id="GO:0005829">
    <property type="term" value="C:cytosol"/>
    <property type="evidence" value="ECO:0007669"/>
    <property type="project" value="TreeGrafter"/>
</dbReference>
<evidence type="ECO:0000313" key="7">
    <source>
        <dbReference type="Proteomes" id="UP000702544"/>
    </source>
</evidence>
<feature type="modified residue" description="N6-lipoyllysine" evidence="3 4">
    <location>
        <position position="67"/>
    </location>
</feature>